<keyword evidence="5" id="KW-1185">Reference proteome</keyword>
<evidence type="ECO:0000256" key="1">
    <source>
        <dbReference type="SAM" id="MobiDB-lite"/>
    </source>
</evidence>
<dbReference type="RefSeq" id="WP_148279920.1">
    <property type="nucleotide sequence ID" value="NZ_JAVDTL010000005.1"/>
</dbReference>
<sequence length="132" mass="14176">MRRAFLICLMVLLPFQFSWSAAAATCIHEQLEGTSHWGHHEAEHVEDASAEPGSDHVSLDGESLGGSVNADHHHLPGAYPFPSLFVQPFLVGTVSVSPPELSVDFSTATTSGLERPPKALAETLRREGPGHV</sequence>
<feature type="compositionally biased region" description="Basic and acidic residues" evidence="1">
    <location>
        <begin position="41"/>
        <end position="59"/>
    </location>
</feature>
<gene>
    <name evidence="3" type="ORF">J2W88_003470</name>
    <name evidence="4" type="ORF">J2W93_002640</name>
</gene>
<protein>
    <recommendedName>
        <fullName evidence="7">Cobalt-zinc-cadmium efflux system protein</fullName>
    </recommendedName>
</protein>
<proteinExistence type="predicted"/>
<evidence type="ECO:0000313" key="6">
    <source>
        <dbReference type="Proteomes" id="UP001253458"/>
    </source>
</evidence>
<evidence type="ECO:0008006" key="7">
    <source>
        <dbReference type="Google" id="ProtNLM"/>
    </source>
</evidence>
<accession>A0AAJ2F5J9</accession>
<keyword evidence="2" id="KW-0732">Signal</keyword>
<reference evidence="3 5" key="1">
    <citation type="submission" date="2023-07" db="EMBL/GenBank/DDBJ databases">
        <title>Sorghum-associated microbial communities from plants grown in Nebraska, USA.</title>
        <authorList>
            <person name="Schachtman D."/>
        </authorList>
    </citation>
    <scope>NUCLEOTIDE SEQUENCE</scope>
    <source>
        <strain evidence="4 5">BE105</strain>
        <strain evidence="3">BE69</strain>
    </source>
</reference>
<dbReference type="EMBL" id="JAVDTS010000003">
    <property type="protein sequence ID" value="MDR6837802.1"/>
    <property type="molecule type" value="Genomic_DNA"/>
</dbReference>
<organism evidence="3 6">
    <name type="scientific">Acidovorax delafieldii</name>
    <name type="common">Pseudomonas delafieldii</name>
    <dbReference type="NCBI Taxonomy" id="47920"/>
    <lineage>
        <taxon>Bacteria</taxon>
        <taxon>Pseudomonadati</taxon>
        <taxon>Pseudomonadota</taxon>
        <taxon>Betaproteobacteria</taxon>
        <taxon>Burkholderiales</taxon>
        <taxon>Comamonadaceae</taxon>
        <taxon>Acidovorax</taxon>
    </lineage>
</organism>
<name>A0AAJ2F5J9_ACIDE</name>
<comment type="caution">
    <text evidence="3">The sequence shown here is derived from an EMBL/GenBank/DDBJ whole genome shotgun (WGS) entry which is preliminary data.</text>
</comment>
<dbReference type="Proteomes" id="UP001253458">
    <property type="component" value="Unassembled WGS sequence"/>
</dbReference>
<evidence type="ECO:0000313" key="4">
    <source>
        <dbReference type="EMBL" id="MDR6837802.1"/>
    </source>
</evidence>
<feature type="signal peptide" evidence="2">
    <location>
        <begin position="1"/>
        <end position="23"/>
    </location>
</feature>
<evidence type="ECO:0000313" key="5">
    <source>
        <dbReference type="Proteomes" id="UP001249076"/>
    </source>
</evidence>
<dbReference type="EMBL" id="JAVDTL010000005">
    <property type="protein sequence ID" value="MDR6768168.1"/>
    <property type="molecule type" value="Genomic_DNA"/>
</dbReference>
<dbReference type="Proteomes" id="UP001249076">
    <property type="component" value="Unassembled WGS sequence"/>
</dbReference>
<evidence type="ECO:0000256" key="2">
    <source>
        <dbReference type="SAM" id="SignalP"/>
    </source>
</evidence>
<dbReference type="AlphaFoldDB" id="A0AAJ2F5J9"/>
<evidence type="ECO:0000313" key="3">
    <source>
        <dbReference type="EMBL" id="MDR6768168.1"/>
    </source>
</evidence>
<feature type="chain" id="PRO_5042498292" description="Cobalt-zinc-cadmium efflux system protein" evidence="2">
    <location>
        <begin position="24"/>
        <end position="132"/>
    </location>
</feature>
<feature type="region of interest" description="Disordered" evidence="1">
    <location>
        <begin position="41"/>
        <end position="71"/>
    </location>
</feature>